<evidence type="ECO:0000256" key="1">
    <source>
        <dbReference type="ARBA" id="ARBA00022723"/>
    </source>
</evidence>
<dbReference type="GO" id="GO:0016787">
    <property type="term" value="F:hydrolase activity"/>
    <property type="evidence" value="ECO:0007669"/>
    <property type="project" value="UniProtKB-KW"/>
</dbReference>
<dbReference type="EMBL" id="NHSD01000316">
    <property type="protein sequence ID" value="MBK5928648.1"/>
    <property type="molecule type" value="Genomic_DNA"/>
</dbReference>
<reference evidence="4" key="1">
    <citation type="submission" date="2017-05" db="EMBL/GenBank/DDBJ databases">
        <authorList>
            <person name="Imhoff J.F."/>
            <person name="Rahn T."/>
            <person name="Kuenzel S."/>
            <person name="Neulinger S.C."/>
        </authorList>
    </citation>
    <scope>NUCLEOTIDE SEQUENCE</scope>
    <source>
        <strain evidence="4">LMG 28126</strain>
    </source>
</reference>
<dbReference type="Gene3D" id="3.30.70.360">
    <property type="match status" value="1"/>
</dbReference>
<dbReference type="Pfam" id="PF07687">
    <property type="entry name" value="M20_dimer"/>
    <property type="match status" value="1"/>
</dbReference>
<dbReference type="AlphaFoldDB" id="A0A934WKK3"/>
<dbReference type="InterPro" id="IPR036264">
    <property type="entry name" value="Bact_exopeptidase_dim_dom"/>
</dbReference>
<name>A0A934WKK3_9RHOB</name>
<dbReference type="GO" id="GO:0046872">
    <property type="term" value="F:metal ion binding"/>
    <property type="evidence" value="ECO:0007669"/>
    <property type="project" value="UniProtKB-KW"/>
</dbReference>
<feature type="domain" description="Peptidase M20 dimerisation" evidence="3">
    <location>
        <begin position="195"/>
        <end position="320"/>
    </location>
</feature>
<evidence type="ECO:0000259" key="3">
    <source>
        <dbReference type="Pfam" id="PF07687"/>
    </source>
</evidence>
<protein>
    <recommendedName>
        <fullName evidence="3">Peptidase M20 dimerisation domain-containing protein</fullName>
    </recommendedName>
</protein>
<dbReference type="InterPro" id="IPR011650">
    <property type="entry name" value="Peptidase_M20_dimer"/>
</dbReference>
<keyword evidence="1" id="KW-0479">Metal-binding</keyword>
<dbReference type="RefSeq" id="WP_201158411.1">
    <property type="nucleotide sequence ID" value="NZ_NHSD01000316.1"/>
</dbReference>
<reference evidence="4" key="2">
    <citation type="journal article" date="2020" name="Microorganisms">
        <title>Osmotic Adaptation and Compatible Solute Biosynthesis of Phototrophic Bacteria as Revealed from Genome Analyses.</title>
        <authorList>
            <person name="Imhoff J.F."/>
            <person name="Rahn T."/>
            <person name="Kunzel S."/>
            <person name="Keller A."/>
            <person name="Neulinger S.C."/>
        </authorList>
    </citation>
    <scope>NUCLEOTIDE SEQUENCE</scope>
    <source>
        <strain evidence="4">LMG 28126</strain>
    </source>
</reference>
<dbReference type="PANTHER" id="PTHR43808">
    <property type="entry name" value="ACETYLORNITHINE DEACETYLASE"/>
    <property type="match status" value="1"/>
</dbReference>
<dbReference type="InterPro" id="IPR002933">
    <property type="entry name" value="Peptidase_M20"/>
</dbReference>
<evidence type="ECO:0000256" key="2">
    <source>
        <dbReference type="ARBA" id="ARBA00022801"/>
    </source>
</evidence>
<dbReference type="Proteomes" id="UP000706333">
    <property type="component" value="Unassembled WGS sequence"/>
</dbReference>
<dbReference type="SUPFAM" id="SSF53187">
    <property type="entry name" value="Zn-dependent exopeptidases"/>
    <property type="match status" value="1"/>
</dbReference>
<evidence type="ECO:0000313" key="5">
    <source>
        <dbReference type="Proteomes" id="UP000706333"/>
    </source>
</evidence>
<comment type="caution">
    <text evidence="4">The sequence shown here is derived from an EMBL/GenBank/DDBJ whole genome shotgun (WGS) entry which is preliminary data.</text>
</comment>
<organism evidence="4 5">
    <name type="scientific">Rhodobaculum claviforme</name>
    <dbReference type="NCBI Taxonomy" id="1549854"/>
    <lineage>
        <taxon>Bacteria</taxon>
        <taxon>Pseudomonadati</taxon>
        <taxon>Pseudomonadota</taxon>
        <taxon>Alphaproteobacteria</taxon>
        <taxon>Rhodobacterales</taxon>
        <taxon>Paracoccaceae</taxon>
        <taxon>Rhodobaculum</taxon>
    </lineage>
</organism>
<dbReference type="SUPFAM" id="SSF55031">
    <property type="entry name" value="Bacterial exopeptidase dimerisation domain"/>
    <property type="match status" value="1"/>
</dbReference>
<proteinExistence type="predicted"/>
<accession>A0A934WKK3</accession>
<sequence length="423" mass="45332">MPSASFDELRETVLCWIEEDRERLIAFLSAFTAIPTPNPPGDTVLAAGFLLDHLHAHGLPGEILAAKPHLPNIVGAFDGAAPGRHLVLNGHIDVFPAGDAALWSRDPWSGDIADGRVHGRGVVDMKCGTTASVWAYGYMHRLREHLAGRLTLTCVSDEETGGTWGARWLLETFPDRVRGDCMLNGEPSVPTLVRYGEKGTLRVHIDVDTPGAHAAYVHKSANAIEIATRIITELYSLAGQITDPDAVPLPPGAAEAIDAGLGAGASAILNRTTVSVGVIQGGVKINVLPGTCRFEVDLRLPPAMTHAFLLAQVEEIMARHPQARLTPIWTHSCEPTRSDPGHEMVGIVQRTVEGLGRPVPVPSVSLGATDCKHWRQAGTPSYVYGCSPEGMGAADEAVDIDEFLHIVRTHALSCLAYLMPRNA</sequence>
<evidence type="ECO:0000313" key="4">
    <source>
        <dbReference type="EMBL" id="MBK5928648.1"/>
    </source>
</evidence>
<dbReference type="Pfam" id="PF01546">
    <property type="entry name" value="Peptidase_M20"/>
    <property type="match status" value="1"/>
</dbReference>
<keyword evidence="2" id="KW-0378">Hydrolase</keyword>
<keyword evidence="5" id="KW-1185">Reference proteome</keyword>
<dbReference type="InterPro" id="IPR050072">
    <property type="entry name" value="Peptidase_M20A"/>
</dbReference>
<dbReference type="PANTHER" id="PTHR43808:SF32">
    <property type="entry name" value="ARGE_DAPE-RELATED DEACYLASE"/>
    <property type="match status" value="1"/>
</dbReference>
<gene>
    <name evidence="4" type="ORF">CCR87_15135</name>
</gene>
<dbReference type="Gene3D" id="3.40.630.10">
    <property type="entry name" value="Zn peptidases"/>
    <property type="match status" value="1"/>
</dbReference>